<feature type="disulfide bond" evidence="7">
    <location>
        <begin position="119"/>
        <end position="129"/>
    </location>
</feature>
<keyword evidence="3" id="KW-0732">Signal</keyword>
<comment type="caution">
    <text evidence="7">Lacks conserved residue(s) required for the propagation of feature annotation.</text>
</comment>
<dbReference type="InterPro" id="IPR036772">
    <property type="entry name" value="SRCR-like_dom_sf"/>
</dbReference>
<dbReference type="SMART" id="SM00202">
    <property type="entry name" value="SR"/>
    <property type="match status" value="1"/>
</dbReference>
<keyword evidence="10" id="KW-1185">Reference proteome</keyword>
<sequence>PGSGFIWMDEVGCKGTESALSDCKHSGWGIHNCGHFLDAGVTCTGKGVAVRLVDGAGRCEGRVEIYYQGQWGTVCDDAWDVADANVVCRQLSCGWAVEAVGSAHFREGSGHIWLDGVNCSGTEAALWNCSAEAWGRHNCRHKEDAGVICSGL</sequence>
<feature type="disulfide bond" evidence="7">
    <location>
        <begin position="13"/>
        <end position="23"/>
    </location>
</feature>
<dbReference type="InterPro" id="IPR001190">
    <property type="entry name" value="SRCR"/>
</dbReference>
<dbReference type="Proteomes" id="UP000522663">
    <property type="component" value="Unassembled WGS sequence"/>
</dbReference>
<protein>
    <submittedName>
        <fullName evidence="9">C163A protein</fullName>
    </submittedName>
</protein>
<evidence type="ECO:0000256" key="5">
    <source>
        <dbReference type="ARBA" id="ARBA00023157"/>
    </source>
</evidence>
<keyword evidence="6" id="KW-0325">Glycoprotein</keyword>
<feature type="disulfide bond" evidence="7">
    <location>
        <begin position="88"/>
        <end position="149"/>
    </location>
</feature>
<evidence type="ECO:0000259" key="8">
    <source>
        <dbReference type="PROSITE" id="PS50287"/>
    </source>
</evidence>
<reference evidence="9 10" key="1">
    <citation type="submission" date="2019-09" db="EMBL/GenBank/DDBJ databases">
        <title>Bird 10,000 Genomes (B10K) Project - Family phase.</title>
        <authorList>
            <person name="Zhang G."/>
        </authorList>
    </citation>
    <scope>NUCLEOTIDE SEQUENCE [LARGE SCALE GENOMIC DNA]</scope>
    <source>
        <strain evidence="9">B10K-DU-001-53</strain>
        <tissue evidence="9">Muscle</tissue>
    </source>
</reference>
<evidence type="ECO:0000256" key="3">
    <source>
        <dbReference type="ARBA" id="ARBA00022729"/>
    </source>
</evidence>
<keyword evidence="2" id="KW-0964">Secreted</keyword>
<feature type="domain" description="SRCR" evidence="8">
    <location>
        <begin position="1"/>
        <end position="44"/>
    </location>
</feature>
<evidence type="ECO:0000256" key="4">
    <source>
        <dbReference type="ARBA" id="ARBA00022737"/>
    </source>
</evidence>
<organism evidence="9 10">
    <name type="scientific">Odontophorus gujanensis</name>
    <name type="common">marbled wood quail</name>
    <dbReference type="NCBI Taxonomy" id="886794"/>
    <lineage>
        <taxon>Eukaryota</taxon>
        <taxon>Metazoa</taxon>
        <taxon>Chordata</taxon>
        <taxon>Craniata</taxon>
        <taxon>Vertebrata</taxon>
        <taxon>Euteleostomi</taxon>
        <taxon>Archelosauria</taxon>
        <taxon>Archosauria</taxon>
        <taxon>Dinosauria</taxon>
        <taxon>Saurischia</taxon>
        <taxon>Theropoda</taxon>
        <taxon>Coelurosauria</taxon>
        <taxon>Aves</taxon>
        <taxon>Neognathae</taxon>
        <taxon>Galloanserae</taxon>
        <taxon>Galliformes</taxon>
        <taxon>Odontophoridae</taxon>
        <taxon>Odontophorus</taxon>
    </lineage>
</organism>
<dbReference type="Gene3D" id="3.10.250.10">
    <property type="entry name" value="SRCR-like domain"/>
    <property type="match status" value="2"/>
</dbReference>
<comment type="subcellular location">
    <subcellularLocation>
        <location evidence="1">Secreted</location>
    </subcellularLocation>
</comment>
<evidence type="ECO:0000313" key="10">
    <source>
        <dbReference type="Proteomes" id="UP000522663"/>
    </source>
</evidence>
<dbReference type="SUPFAM" id="SSF56487">
    <property type="entry name" value="SRCR-like"/>
    <property type="match status" value="2"/>
</dbReference>
<dbReference type="AlphaFoldDB" id="A0A7K9YW76"/>
<dbReference type="OrthoDB" id="536948at2759"/>
<feature type="non-terminal residue" evidence="9">
    <location>
        <position position="1"/>
    </location>
</feature>
<evidence type="ECO:0000256" key="2">
    <source>
        <dbReference type="ARBA" id="ARBA00022525"/>
    </source>
</evidence>
<dbReference type="PANTHER" id="PTHR19331">
    <property type="entry name" value="SCAVENGER RECEPTOR DOMAIN-CONTAINING"/>
    <property type="match status" value="1"/>
</dbReference>
<evidence type="ECO:0000313" key="9">
    <source>
        <dbReference type="EMBL" id="NXJ13224.1"/>
    </source>
</evidence>
<dbReference type="PROSITE" id="PS50287">
    <property type="entry name" value="SRCR_2"/>
    <property type="match status" value="2"/>
</dbReference>
<feature type="domain" description="SRCR" evidence="8">
    <location>
        <begin position="50"/>
        <end position="150"/>
    </location>
</feature>
<evidence type="ECO:0000256" key="7">
    <source>
        <dbReference type="PROSITE-ProRule" id="PRU00196"/>
    </source>
</evidence>
<comment type="caution">
    <text evidence="9">The sequence shown here is derived from an EMBL/GenBank/DDBJ whole genome shotgun (WGS) entry which is preliminary data.</text>
</comment>
<evidence type="ECO:0000256" key="1">
    <source>
        <dbReference type="ARBA" id="ARBA00004613"/>
    </source>
</evidence>
<dbReference type="FunFam" id="3.10.250.10:FF:000003">
    <property type="entry name" value="Deleted in malignant brain tumors 1"/>
    <property type="match status" value="1"/>
</dbReference>
<gene>
    <name evidence="9" type="primary">Cd163</name>
    <name evidence="9" type="ORF">ODOGUJ_R13303</name>
</gene>
<keyword evidence="5 7" id="KW-1015">Disulfide bond</keyword>
<dbReference type="PANTHER" id="PTHR19331:SF22">
    <property type="entry name" value="DELETED IN MALIGNANT BRAIN TUMORS 1 PROTEIN"/>
    <property type="match status" value="1"/>
</dbReference>
<feature type="disulfide bond" evidence="7">
    <location>
        <begin position="75"/>
        <end position="139"/>
    </location>
</feature>
<dbReference type="Pfam" id="PF00530">
    <property type="entry name" value="SRCR"/>
    <property type="match status" value="2"/>
</dbReference>
<dbReference type="GO" id="GO:0016020">
    <property type="term" value="C:membrane"/>
    <property type="evidence" value="ECO:0007669"/>
    <property type="project" value="InterPro"/>
</dbReference>
<proteinExistence type="predicted"/>
<keyword evidence="4" id="KW-0677">Repeat</keyword>
<name>A0A7K9YW76_9GALL</name>
<dbReference type="PRINTS" id="PR00258">
    <property type="entry name" value="SPERACTRCPTR"/>
</dbReference>
<feature type="non-terminal residue" evidence="9">
    <location>
        <position position="152"/>
    </location>
</feature>
<dbReference type="EMBL" id="VXAB01010591">
    <property type="protein sequence ID" value="NXJ13224.1"/>
    <property type="molecule type" value="Genomic_DNA"/>
</dbReference>
<accession>A0A7K9YW76</accession>
<evidence type="ECO:0000256" key="6">
    <source>
        <dbReference type="ARBA" id="ARBA00023180"/>
    </source>
</evidence>